<feature type="transmembrane region" description="Helical" evidence="8">
    <location>
        <begin position="120"/>
        <end position="137"/>
    </location>
</feature>
<dbReference type="SUPFAM" id="SSF103481">
    <property type="entry name" value="Multidrug resistance efflux transporter EmrE"/>
    <property type="match status" value="2"/>
</dbReference>
<evidence type="ECO:0000259" key="9">
    <source>
        <dbReference type="Pfam" id="PF00892"/>
    </source>
</evidence>
<feature type="transmembrane region" description="Helical" evidence="8">
    <location>
        <begin position="223"/>
        <end position="245"/>
    </location>
</feature>
<comment type="subcellular location">
    <subcellularLocation>
        <location evidence="1">Cell membrane</location>
        <topology evidence="1">Multi-pass membrane protein</topology>
    </subcellularLocation>
</comment>
<reference evidence="11" key="1">
    <citation type="journal article" date="2019" name="Int. J. Syst. Evol. Microbiol.">
        <title>The Global Catalogue of Microorganisms (GCM) 10K type strain sequencing project: providing services to taxonomists for standard genome sequencing and annotation.</title>
        <authorList>
            <consortium name="The Broad Institute Genomics Platform"/>
            <consortium name="The Broad Institute Genome Sequencing Center for Infectious Disease"/>
            <person name="Wu L."/>
            <person name="Ma J."/>
        </authorList>
    </citation>
    <scope>NUCLEOTIDE SEQUENCE [LARGE SCALE GENOMIC DNA]</scope>
    <source>
        <strain evidence="11">JCM 16343</strain>
    </source>
</reference>
<sequence length="324" mass="37081">MATTHDTANMPKIVKKNTVVTTRRGVLTALTAFFIWGAFPLYFKQLAMYDAVEIIGHRIVWTFVCLLVVLTITKRWRWIGILKQQPRWLLISLISSLIITSNWLTYVWAVTHDMILEASLGYFIGPLVGVALSMILFKERLRTLQWVAIGFALLSVLIQVLALGKLPWVSLILAFTFSTYGTIQRQTPLAALDAMFVETAMLVPVCVWWFWQAGVASSHLDFWFSPSIWLLMLAGPVTLIPLLLFNKSTKQVAYSILSFMNYLTPTFIFLLAVFYYHEPFDTKRLAVFGLIWFGLLLFSIDLWRHRPKKQAKAAVLNTHNTDTL</sequence>
<dbReference type="InterPro" id="IPR037185">
    <property type="entry name" value="EmrE-like"/>
</dbReference>
<dbReference type="PANTHER" id="PTHR22911">
    <property type="entry name" value="ACYL-MALONYL CONDENSING ENZYME-RELATED"/>
    <property type="match status" value="1"/>
</dbReference>
<dbReference type="Pfam" id="PF00892">
    <property type="entry name" value="EamA"/>
    <property type="match status" value="2"/>
</dbReference>
<feature type="domain" description="EamA" evidence="9">
    <location>
        <begin position="24"/>
        <end position="158"/>
    </location>
</feature>
<feature type="domain" description="EamA" evidence="9">
    <location>
        <begin position="171"/>
        <end position="299"/>
    </location>
</feature>
<name>A0ABP3FMV8_9GAMM</name>
<gene>
    <name evidence="10" type="primary">rarD_2</name>
    <name evidence="10" type="ORF">GCM10009129_15710</name>
</gene>
<feature type="transmembrane region" description="Helical" evidence="8">
    <location>
        <begin position="285"/>
        <end position="303"/>
    </location>
</feature>
<feature type="transmembrane region" description="Helical" evidence="8">
    <location>
        <begin position="168"/>
        <end position="183"/>
    </location>
</feature>
<evidence type="ECO:0000256" key="3">
    <source>
        <dbReference type="ARBA" id="ARBA00022448"/>
    </source>
</evidence>
<comment type="caution">
    <text evidence="10">The sequence shown here is derived from an EMBL/GenBank/DDBJ whole genome shotgun (WGS) entry which is preliminary data.</text>
</comment>
<accession>A0ABP3FMV8</accession>
<dbReference type="InterPro" id="IPR000620">
    <property type="entry name" value="EamA_dom"/>
</dbReference>
<evidence type="ECO:0000313" key="10">
    <source>
        <dbReference type="EMBL" id="GAA0318984.1"/>
    </source>
</evidence>
<dbReference type="NCBIfam" id="TIGR00688">
    <property type="entry name" value="rarD"/>
    <property type="match status" value="1"/>
</dbReference>
<evidence type="ECO:0000256" key="2">
    <source>
        <dbReference type="ARBA" id="ARBA00007362"/>
    </source>
</evidence>
<keyword evidence="6 8" id="KW-1133">Transmembrane helix</keyword>
<feature type="transmembrane region" description="Helical" evidence="8">
    <location>
        <begin position="190"/>
        <end position="211"/>
    </location>
</feature>
<evidence type="ECO:0000256" key="6">
    <source>
        <dbReference type="ARBA" id="ARBA00022989"/>
    </source>
</evidence>
<evidence type="ECO:0000256" key="8">
    <source>
        <dbReference type="SAM" id="Phobius"/>
    </source>
</evidence>
<keyword evidence="4" id="KW-1003">Cell membrane</keyword>
<feature type="transmembrane region" description="Helical" evidence="8">
    <location>
        <begin position="252"/>
        <end position="273"/>
    </location>
</feature>
<keyword evidence="7 8" id="KW-0472">Membrane</keyword>
<protein>
    <submittedName>
        <fullName evidence="10">EamA family transporter RarD</fullName>
    </submittedName>
</protein>
<dbReference type="RefSeq" id="WP_227691527.1">
    <property type="nucleotide sequence ID" value="NZ_BAAAFR010000005.1"/>
</dbReference>
<dbReference type="PANTHER" id="PTHR22911:SF137">
    <property type="entry name" value="SOLUTE CARRIER FAMILY 35 MEMBER G2-RELATED"/>
    <property type="match status" value="1"/>
</dbReference>
<evidence type="ECO:0000256" key="1">
    <source>
        <dbReference type="ARBA" id="ARBA00004651"/>
    </source>
</evidence>
<proteinExistence type="inferred from homology"/>
<evidence type="ECO:0000256" key="7">
    <source>
        <dbReference type="ARBA" id="ARBA00023136"/>
    </source>
</evidence>
<keyword evidence="3" id="KW-0813">Transport</keyword>
<evidence type="ECO:0000313" key="11">
    <source>
        <dbReference type="Proteomes" id="UP001501787"/>
    </source>
</evidence>
<dbReference type="InterPro" id="IPR004626">
    <property type="entry name" value="RarD"/>
</dbReference>
<feature type="transmembrane region" description="Helical" evidence="8">
    <location>
        <begin position="55"/>
        <end position="76"/>
    </location>
</feature>
<dbReference type="EMBL" id="BAAAFR010000005">
    <property type="protein sequence ID" value="GAA0318984.1"/>
    <property type="molecule type" value="Genomic_DNA"/>
</dbReference>
<keyword evidence="5 8" id="KW-0812">Transmembrane</keyword>
<feature type="transmembrane region" description="Helical" evidence="8">
    <location>
        <begin position="25"/>
        <end position="43"/>
    </location>
</feature>
<keyword evidence="11" id="KW-1185">Reference proteome</keyword>
<evidence type="ECO:0000256" key="5">
    <source>
        <dbReference type="ARBA" id="ARBA00022692"/>
    </source>
</evidence>
<comment type="similarity">
    <text evidence="2">Belongs to the EamA transporter family.</text>
</comment>
<feature type="transmembrane region" description="Helical" evidence="8">
    <location>
        <begin position="88"/>
        <end position="108"/>
    </location>
</feature>
<feature type="transmembrane region" description="Helical" evidence="8">
    <location>
        <begin position="144"/>
        <end position="162"/>
    </location>
</feature>
<dbReference type="Proteomes" id="UP001501787">
    <property type="component" value="Unassembled WGS sequence"/>
</dbReference>
<evidence type="ECO:0000256" key="4">
    <source>
        <dbReference type="ARBA" id="ARBA00022475"/>
    </source>
</evidence>
<organism evidence="10 11">
    <name type="scientific">Psychrobacter aestuarii</name>
    <dbReference type="NCBI Taxonomy" id="556327"/>
    <lineage>
        <taxon>Bacteria</taxon>
        <taxon>Pseudomonadati</taxon>
        <taxon>Pseudomonadota</taxon>
        <taxon>Gammaproteobacteria</taxon>
        <taxon>Moraxellales</taxon>
        <taxon>Moraxellaceae</taxon>
        <taxon>Psychrobacter</taxon>
    </lineage>
</organism>